<reference evidence="1 2" key="2">
    <citation type="journal article" date="2014" name="Genome Announc.">
        <title>Complete Genome Sequence of the Subsurface, Mesophilic Sulfate-Reducing Bacterium Desulfovibrio aespoeensis Aspo-2.</title>
        <authorList>
            <person name="Pedersen K."/>
            <person name="Bengtsson A."/>
            <person name="Edlund J."/>
            <person name="Rabe L."/>
            <person name="Hazen T."/>
            <person name="Chakraborty R."/>
            <person name="Goodwin L."/>
            <person name="Shapiro N."/>
        </authorList>
    </citation>
    <scope>NUCLEOTIDE SEQUENCE [LARGE SCALE GENOMIC DNA]</scope>
    <source>
        <strain evidence="2">ATCC 700646 / DSM 10631 / Aspo-2</strain>
    </source>
</reference>
<proteinExistence type="predicted"/>
<evidence type="ECO:0000313" key="2">
    <source>
        <dbReference type="Proteomes" id="UP000002191"/>
    </source>
</evidence>
<dbReference type="Proteomes" id="UP000002191">
    <property type="component" value="Chromosome"/>
</dbReference>
<keyword evidence="2" id="KW-1185">Reference proteome</keyword>
<sequence length="402" mass="43953">MTNFLSMTKGKLVNDGLQPTDKAKLVLLTESENAQPSFLLILENLGLHACLEAMGTAPYEHEDLVDRTLRLLAVDAAYRAMPLWEDANIAQDGLKELVGMAHLHAHGEVEYEELQDLLWETAQPILGDNVADSAFSTRDARDCALLTGSHNLIPALYKAAEAARTQHGAMARICAYSGKGSREMALQWAWKQGSPISFGGAFGATSKHVLAAVEAEVWQVAYTIADELLTLIESEGMKITAKEMEGFLLEALASAAKDIAHEVVHKGARRVIEAVMAARTYDEAQRLAKDAAQGFFRDACARPDLYEQLAIGRTTLAVACYDFEDHDTFAICHTLHYLHEGSFHKVHPLRPKSDEIAKRVALDARKQLCLEQVADAAAGSYAGKRETDAQAAVLARLLAEDQ</sequence>
<dbReference type="OrthoDB" id="5464512at2"/>
<protein>
    <submittedName>
        <fullName evidence="1">Uncharacterized protein</fullName>
    </submittedName>
</protein>
<dbReference type="RefSeq" id="WP_013513445.1">
    <property type="nucleotide sequence ID" value="NC_014844.1"/>
</dbReference>
<name>E6VXQ0_PSEA9</name>
<dbReference type="STRING" id="643562.Daes_0487"/>
<accession>E6VXQ0</accession>
<dbReference type="AlphaFoldDB" id="E6VXQ0"/>
<dbReference type="HOGENOM" id="CLU_686479_0_0_7"/>
<reference evidence="2" key="1">
    <citation type="submission" date="2010-12" db="EMBL/GenBank/DDBJ databases">
        <title>Complete sequence of Desulfovibrio aespoeensis Aspo-2.</title>
        <authorList>
            <consortium name="US DOE Joint Genome Institute"/>
            <person name="Lucas S."/>
            <person name="Copeland A."/>
            <person name="Lapidus A."/>
            <person name="Cheng J.-F."/>
            <person name="Goodwin L."/>
            <person name="Pitluck S."/>
            <person name="Chertkov O."/>
            <person name="Misra M."/>
            <person name="Detter J.C."/>
            <person name="Han C."/>
            <person name="Tapia R."/>
            <person name="Land M."/>
            <person name="Hauser L."/>
            <person name="Kyrpides N."/>
            <person name="Ivanova N."/>
            <person name="Ovchinnikova G."/>
            <person name="Pedersen K."/>
            <person name="Jagevall S."/>
            <person name="Hazen T."/>
            <person name="Woyke T."/>
        </authorList>
    </citation>
    <scope>NUCLEOTIDE SEQUENCE [LARGE SCALE GENOMIC DNA]</scope>
    <source>
        <strain evidence="2">ATCC 700646 / DSM 10631 / Aspo-2</strain>
    </source>
</reference>
<dbReference type="eggNOG" id="ENOG50317P8">
    <property type="taxonomic scope" value="Bacteria"/>
</dbReference>
<organism evidence="1 2">
    <name type="scientific">Pseudodesulfovibrio aespoeensis (strain ATCC 700646 / DSM 10631 / Aspo-2)</name>
    <name type="common">Desulfovibrio aespoeensis</name>
    <dbReference type="NCBI Taxonomy" id="643562"/>
    <lineage>
        <taxon>Bacteria</taxon>
        <taxon>Pseudomonadati</taxon>
        <taxon>Thermodesulfobacteriota</taxon>
        <taxon>Desulfovibrionia</taxon>
        <taxon>Desulfovibrionales</taxon>
        <taxon>Desulfovibrionaceae</taxon>
    </lineage>
</organism>
<evidence type="ECO:0000313" key="1">
    <source>
        <dbReference type="EMBL" id="ADU61508.1"/>
    </source>
</evidence>
<dbReference type="EMBL" id="CP002431">
    <property type="protein sequence ID" value="ADU61508.1"/>
    <property type="molecule type" value="Genomic_DNA"/>
</dbReference>
<gene>
    <name evidence="1" type="ordered locus">Daes_0487</name>
</gene>
<dbReference type="KEGG" id="das:Daes_0487"/>